<dbReference type="PANTHER" id="PTHR14359">
    <property type="entry name" value="HOMO-OLIGOMERIC FLAVIN CONTAINING CYS DECARBOXYLASE FAMILY"/>
    <property type="match status" value="1"/>
</dbReference>
<dbReference type="InterPro" id="IPR003382">
    <property type="entry name" value="Flavoprotein"/>
</dbReference>
<dbReference type="Pfam" id="PF02441">
    <property type="entry name" value="Flavoprotein"/>
    <property type="match status" value="1"/>
</dbReference>
<dbReference type="GO" id="GO:0015937">
    <property type="term" value="P:coenzyme A biosynthetic process"/>
    <property type="evidence" value="ECO:0007669"/>
    <property type="project" value="UniProtKB-KW"/>
</dbReference>
<evidence type="ECO:0000256" key="2">
    <source>
        <dbReference type="ARBA" id="ARBA00038350"/>
    </source>
</evidence>
<sequence length="242" mass="27208">MESQQVACKDLQKASITKTLDYLKRSPYQTIIYGVSGSVATIKAFDIITELLKLNLNVVFVSTQKSQHFLDIENYSITQIIKENLPDLERPQEKPVLVQFKDEDEWLWSSMQDHVLHIELRRVATIILIAPLSANTLAKLANGLCDNLLTCVARCWDVKSGVNPFIVAPAMNTLMYEHPITDSQLSFINEKLNIKVLPTAFKKLACGDEGYGALIDTQSIIKAVSESMKKDINSQMMMEPSE</sequence>
<reference evidence="4" key="1">
    <citation type="submission" date="2019-06" db="EMBL/GenBank/DDBJ databases">
        <authorList>
            <person name="Zheng W."/>
        </authorList>
    </citation>
    <scope>NUCLEOTIDE SEQUENCE</scope>
    <source>
        <strain evidence="4">QDHG01</strain>
    </source>
</reference>
<dbReference type="PANTHER" id="PTHR14359:SF6">
    <property type="entry name" value="PHOSPHOPANTOTHENOYLCYSTEINE DECARBOXYLASE"/>
    <property type="match status" value="1"/>
</dbReference>
<protein>
    <recommendedName>
        <fullName evidence="3">Flavoprotein domain-containing protein</fullName>
    </recommendedName>
</protein>
<dbReference type="GO" id="GO:0071513">
    <property type="term" value="C:phosphopantothenoylcysteine decarboxylase complex"/>
    <property type="evidence" value="ECO:0007669"/>
    <property type="project" value="TreeGrafter"/>
</dbReference>
<dbReference type="InterPro" id="IPR036551">
    <property type="entry name" value="Flavin_trans-like"/>
</dbReference>
<accession>A0A8J8P2B8</accession>
<dbReference type="Gene3D" id="3.40.50.1950">
    <property type="entry name" value="Flavin prenyltransferase-like"/>
    <property type="match status" value="1"/>
</dbReference>
<name>A0A8J8P2B8_HALGN</name>
<keyword evidence="5" id="KW-1185">Reference proteome</keyword>
<dbReference type="Proteomes" id="UP000785679">
    <property type="component" value="Unassembled WGS sequence"/>
</dbReference>
<proteinExistence type="inferred from homology"/>
<dbReference type="OrthoDB" id="1532798at2759"/>
<dbReference type="EMBL" id="RRYP01001695">
    <property type="protein sequence ID" value="TNV85603.1"/>
    <property type="molecule type" value="Genomic_DNA"/>
</dbReference>
<keyword evidence="1" id="KW-0173">Coenzyme A biosynthesis</keyword>
<dbReference type="GO" id="GO:0004633">
    <property type="term" value="F:phosphopantothenoylcysteine decarboxylase activity"/>
    <property type="evidence" value="ECO:0007669"/>
    <property type="project" value="TreeGrafter"/>
</dbReference>
<evidence type="ECO:0000256" key="1">
    <source>
        <dbReference type="ARBA" id="ARBA00022993"/>
    </source>
</evidence>
<evidence type="ECO:0000259" key="3">
    <source>
        <dbReference type="Pfam" id="PF02441"/>
    </source>
</evidence>
<comment type="similarity">
    <text evidence="2">Belongs to the HFCD (homooligomeric flavin containing Cys decarboxylase) superfamily.</text>
</comment>
<organism evidence="4 5">
    <name type="scientific">Halteria grandinella</name>
    <dbReference type="NCBI Taxonomy" id="5974"/>
    <lineage>
        <taxon>Eukaryota</taxon>
        <taxon>Sar</taxon>
        <taxon>Alveolata</taxon>
        <taxon>Ciliophora</taxon>
        <taxon>Intramacronucleata</taxon>
        <taxon>Spirotrichea</taxon>
        <taxon>Stichotrichia</taxon>
        <taxon>Sporadotrichida</taxon>
        <taxon>Halteriidae</taxon>
        <taxon>Halteria</taxon>
    </lineage>
</organism>
<evidence type="ECO:0000313" key="5">
    <source>
        <dbReference type="Proteomes" id="UP000785679"/>
    </source>
</evidence>
<dbReference type="GO" id="GO:0010181">
    <property type="term" value="F:FMN binding"/>
    <property type="evidence" value="ECO:0007669"/>
    <property type="project" value="TreeGrafter"/>
</dbReference>
<evidence type="ECO:0000313" key="4">
    <source>
        <dbReference type="EMBL" id="TNV85603.1"/>
    </source>
</evidence>
<gene>
    <name evidence="4" type="ORF">FGO68_gene4781</name>
</gene>
<dbReference type="AlphaFoldDB" id="A0A8J8P2B8"/>
<dbReference type="SUPFAM" id="SSF52507">
    <property type="entry name" value="Homo-oligomeric flavin-containing Cys decarboxylases, HFCD"/>
    <property type="match status" value="1"/>
</dbReference>
<feature type="domain" description="Flavoprotein" evidence="3">
    <location>
        <begin position="30"/>
        <end position="188"/>
    </location>
</feature>
<comment type="caution">
    <text evidence="4">The sequence shown here is derived from an EMBL/GenBank/DDBJ whole genome shotgun (WGS) entry which is preliminary data.</text>
</comment>